<dbReference type="PANTHER" id="PTHR43399">
    <property type="entry name" value="SUBTILISIN-RELATED"/>
    <property type="match status" value="1"/>
</dbReference>
<dbReference type="AlphaFoldDB" id="A0A853IPH1"/>
<dbReference type="EMBL" id="JACCKB010000149">
    <property type="protein sequence ID" value="NYZ69796.1"/>
    <property type="molecule type" value="Genomic_DNA"/>
</dbReference>
<sequence>MNERKYLLDIVEDYGSLSSLGSYIKSLKGYFDLNHNPRASIVKDDPNNLRETGYGNNNVLPASVSEDHGTHVTGIIAADRNNDIGINGVANNVKVMAIRAIPDGDERDKDVANAIRYAVDNGARIINMSFGKRYSSHKEIVIEAFQYAESKGVLLVHAAGNDSENIDLTPAYPSKYISPGVRLNNWLEVGASA</sequence>
<dbReference type="PROSITE" id="PS51892">
    <property type="entry name" value="SUBTILASE"/>
    <property type="match status" value="1"/>
</dbReference>
<dbReference type="RefSeq" id="WP_180571770.1">
    <property type="nucleotide sequence ID" value="NZ_JACCKB010000149.1"/>
</dbReference>
<keyword evidence="5" id="KW-1185">Reference proteome</keyword>
<dbReference type="PROSITE" id="PS00137">
    <property type="entry name" value="SUBTILASE_HIS"/>
    <property type="match status" value="1"/>
</dbReference>
<dbReference type="InterPro" id="IPR036852">
    <property type="entry name" value="Peptidase_S8/S53_dom_sf"/>
</dbReference>
<comment type="caution">
    <text evidence="2">Lacks conserved residue(s) required for the propagation of feature annotation.</text>
</comment>
<evidence type="ECO:0000256" key="2">
    <source>
        <dbReference type="PROSITE-ProRule" id="PRU01240"/>
    </source>
</evidence>
<gene>
    <name evidence="4" type="ORF">H0A36_27675</name>
</gene>
<feature type="non-terminal residue" evidence="4">
    <location>
        <position position="193"/>
    </location>
</feature>
<protein>
    <submittedName>
        <fullName evidence="4">S8 family serine peptidase</fullName>
    </submittedName>
</protein>
<reference evidence="4 5" key="1">
    <citation type="submission" date="2020-07" db="EMBL/GenBank/DDBJ databases">
        <title>Endozoicomonas sp. nov., isolated from sediment.</title>
        <authorList>
            <person name="Gu T."/>
        </authorList>
    </citation>
    <scope>NUCLEOTIDE SEQUENCE [LARGE SCALE GENOMIC DNA]</scope>
    <source>
        <strain evidence="4 5">SM1973</strain>
    </source>
</reference>
<feature type="domain" description="Peptidase S8/S53" evidence="3">
    <location>
        <begin position="61"/>
        <end position="192"/>
    </location>
</feature>
<dbReference type="InterPro" id="IPR000209">
    <property type="entry name" value="Peptidase_S8/S53_dom"/>
</dbReference>
<dbReference type="Proteomes" id="UP000569732">
    <property type="component" value="Unassembled WGS sequence"/>
</dbReference>
<dbReference type="InterPro" id="IPR022398">
    <property type="entry name" value="Peptidase_S8_His-AS"/>
</dbReference>
<accession>A0A853IPH1</accession>
<dbReference type="InterPro" id="IPR051048">
    <property type="entry name" value="Peptidase_S8/S53_subtilisin"/>
</dbReference>
<dbReference type="Pfam" id="PF00082">
    <property type="entry name" value="Peptidase_S8"/>
    <property type="match status" value="1"/>
</dbReference>
<dbReference type="Gene3D" id="3.40.50.200">
    <property type="entry name" value="Peptidase S8/S53 domain"/>
    <property type="match status" value="1"/>
</dbReference>
<dbReference type="SUPFAM" id="SSF52743">
    <property type="entry name" value="Subtilisin-like"/>
    <property type="match status" value="1"/>
</dbReference>
<comment type="similarity">
    <text evidence="1 2">Belongs to the peptidase S8 family.</text>
</comment>
<proteinExistence type="inferred from homology"/>
<evidence type="ECO:0000259" key="3">
    <source>
        <dbReference type="Pfam" id="PF00082"/>
    </source>
</evidence>
<name>A0A853IPH1_9GAMM</name>
<evidence type="ECO:0000256" key="1">
    <source>
        <dbReference type="ARBA" id="ARBA00011073"/>
    </source>
</evidence>
<dbReference type="GO" id="GO:0004252">
    <property type="term" value="F:serine-type endopeptidase activity"/>
    <property type="evidence" value="ECO:0007669"/>
    <property type="project" value="InterPro"/>
</dbReference>
<dbReference type="PANTHER" id="PTHR43399:SF4">
    <property type="entry name" value="CELL WALL-ASSOCIATED PROTEASE"/>
    <property type="match status" value="1"/>
</dbReference>
<comment type="caution">
    <text evidence="4">The sequence shown here is derived from an EMBL/GenBank/DDBJ whole genome shotgun (WGS) entry which is preliminary data.</text>
</comment>
<evidence type="ECO:0000313" key="4">
    <source>
        <dbReference type="EMBL" id="NYZ69796.1"/>
    </source>
</evidence>
<evidence type="ECO:0000313" key="5">
    <source>
        <dbReference type="Proteomes" id="UP000569732"/>
    </source>
</evidence>
<organism evidence="4 5">
    <name type="scientific">Spartinivicinus marinus</name>
    <dbReference type="NCBI Taxonomy" id="2994442"/>
    <lineage>
        <taxon>Bacteria</taxon>
        <taxon>Pseudomonadati</taxon>
        <taxon>Pseudomonadota</taxon>
        <taxon>Gammaproteobacteria</taxon>
        <taxon>Oceanospirillales</taxon>
        <taxon>Zooshikellaceae</taxon>
        <taxon>Spartinivicinus</taxon>
    </lineage>
</organism>
<dbReference type="GO" id="GO:0006508">
    <property type="term" value="P:proteolysis"/>
    <property type="evidence" value="ECO:0007669"/>
    <property type="project" value="InterPro"/>
</dbReference>